<feature type="compositionally biased region" description="Acidic residues" evidence="1">
    <location>
        <begin position="316"/>
        <end position="325"/>
    </location>
</feature>
<evidence type="ECO:0000313" key="4">
    <source>
        <dbReference type="Proteomes" id="UP000305883"/>
    </source>
</evidence>
<dbReference type="AlphaFoldDB" id="A0A4T0VP60"/>
<dbReference type="PROSITE" id="PS50097">
    <property type="entry name" value="BTB"/>
    <property type="match status" value="1"/>
</dbReference>
<dbReference type="InterPro" id="IPR011333">
    <property type="entry name" value="SKP1/BTB/POZ_sf"/>
</dbReference>
<feature type="compositionally biased region" description="Gly residues" evidence="1">
    <location>
        <begin position="392"/>
        <end position="407"/>
    </location>
</feature>
<feature type="domain" description="BTB" evidence="2">
    <location>
        <begin position="32"/>
        <end position="92"/>
    </location>
</feature>
<feature type="region of interest" description="Disordered" evidence="1">
    <location>
        <begin position="306"/>
        <end position="422"/>
    </location>
</feature>
<dbReference type="SUPFAM" id="SSF54695">
    <property type="entry name" value="POZ domain"/>
    <property type="match status" value="1"/>
</dbReference>
<dbReference type="Pfam" id="PF00651">
    <property type="entry name" value="BTB"/>
    <property type="match status" value="1"/>
</dbReference>
<comment type="caution">
    <text evidence="3">The sequence shown here is derived from an EMBL/GenBank/DDBJ whole genome shotgun (WGS) entry which is preliminary data.</text>
</comment>
<evidence type="ECO:0000259" key="2">
    <source>
        <dbReference type="PROSITE" id="PS50097"/>
    </source>
</evidence>
<organism evidence="3 4">
    <name type="scientific">Colletotrichum higginsianum</name>
    <dbReference type="NCBI Taxonomy" id="80884"/>
    <lineage>
        <taxon>Eukaryota</taxon>
        <taxon>Fungi</taxon>
        <taxon>Dikarya</taxon>
        <taxon>Ascomycota</taxon>
        <taxon>Pezizomycotina</taxon>
        <taxon>Sordariomycetes</taxon>
        <taxon>Hypocreomycetidae</taxon>
        <taxon>Glomerellales</taxon>
        <taxon>Glomerellaceae</taxon>
        <taxon>Colletotrichum</taxon>
        <taxon>Colletotrichum destructivum species complex</taxon>
    </lineage>
</organism>
<protein>
    <recommendedName>
        <fullName evidence="2">BTB domain-containing protein</fullName>
    </recommendedName>
</protein>
<dbReference type="OrthoDB" id="194443at2759"/>
<feature type="compositionally biased region" description="Basic and acidic residues" evidence="1">
    <location>
        <begin position="336"/>
        <end position="356"/>
    </location>
</feature>
<accession>A0A4T0VP60</accession>
<gene>
    <name evidence="3" type="ORF">CH35J_009136</name>
</gene>
<reference evidence="3 4" key="1">
    <citation type="journal article" date="2019" name="Genome Biol. Evol.">
        <title>Genomic Plasticity Mediated by Transposable Elements in the Plant Pathogenic Fungus Colletotrichum higginsianum.</title>
        <authorList>
            <person name="Tsushima A."/>
            <person name="Gan P."/>
            <person name="Kumakura N."/>
            <person name="Narusaka M."/>
            <person name="Takano Y."/>
            <person name="Narusaka Y."/>
            <person name="Shirasu K."/>
        </authorList>
    </citation>
    <scope>NUCLEOTIDE SEQUENCE [LARGE SCALE GENOMIC DNA]</scope>
    <source>
        <strain evidence="3 4">MAFF305635-RFP</strain>
    </source>
</reference>
<evidence type="ECO:0000256" key="1">
    <source>
        <dbReference type="SAM" id="MobiDB-lite"/>
    </source>
</evidence>
<sequence length="422" mass="46426">MRNIESGPQGSHGTAASKDAAAWFFLAPKPKELVKLKCGDKSFSFRKSILVKDSEYFRACLTNPAFVEARTSTIVFDDIEPELFGFYLHMVYLRAAGKRVDTTPILFKDDSLTAPGKGLAAVVKLYQIADRFLNTSLLSELGNEIVHFAEHGSCSVELPGPRALQKPFANPDQPRRKEHRTMNPETPVGRIWWTKVLRNAYDVLDKDRADQNFMKTRLVEILCDKVPTEHAFDIVPVLSESKEFLSAVSFCLAKKVSSLKAQVKVQSREVERLRYQNQTSGSQLATLRATTNAEISRLYNRTSHMSVMPSYSYPDDSSDDDDDYDGGNVGQGDPDGSGHDFSYDHDDDGEFNHDDVGGQEDGDGIVGAYDETDVASEYGYDCDGNGHDDDGGGYCSDGGYSDGGYSDGGYSDDGYSDGGDSD</sequence>
<dbReference type="Proteomes" id="UP000305883">
    <property type="component" value="Unassembled WGS sequence"/>
</dbReference>
<dbReference type="Gene3D" id="3.30.710.10">
    <property type="entry name" value="Potassium Channel Kv1.1, Chain A"/>
    <property type="match status" value="1"/>
</dbReference>
<evidence type="ECO:0000313" key="3">
    <source>
        <dbReference type="EMBL" id="TIC94142.1"/>
    </source>
</evidence>
<dbReference type="EMBL" id="MWPZ01000007">
    <property type="protein sequence ID" value="TIC94142.1"/>
    <property type="molecule type" value="Genomic_DNA"/>
</dbReference>
<dbReference type="InterPro" id="IPR000210">
    <property type="entry name" value="BTB/POZ_dom"/>
</dbReference>
<proteinExistence type="predicted"/>
<name>A0A4T0VP60_9PEZI</name>
<dbReference type="SMART" id="SM00225">
    <property type="entry name" value="BTB"/>
    <property type="match status" value="1"/>
</dbReference>